<feature type="binding site" evidence="9">
    <location>
        <begin position="44"/>
        <end position="45"/>
    </location>
    <ligand>
        <name>FMN</name>
        <dbReference type="ChEBI" id="CHEBI:58210"/>
    </ligand>
</feature>
<dbReference type="EC" id="1.3.-.-" evidence="9"/>
<comment type="similarity">
    <text evidence="3 9">Belongs to the dihydroorotate dehydrogenase family. Type 1 subfamily.</text>
</comment>
<feature type="binding site" evidence="9">
    <location>
        <begin position="69"/>
        <end position="73"/>
    </location>
    <ligand>
        <name>substrate</name>
    </ligand>
</feature>
<dbReference type="EMBL" id="JH597770">
    <property type="protein sequence ID" value="EHP68740.1"/>
    <property type="molecule type" value="Genomic_DNA"/>
</dbReference>
<protein>
    <recommendedName>
        <fullName evidence="9">Dihydroorotate dehydrogenase</fullName>
        <shortName evidence="9">DHOD</shortName>
        <shortName evidence="9">DHODase</shortName>
        <shortName evidence="9">DHOdehase</shortName>
        <ecNumber evidence="9">1.3.-.-</ecNumber>
    </recommendedName>
</protein>
<feature type="binding site" evidence="9">
    <location>
        <position position="177"/>
    </location>
    <ligand>
        <name>FMN</name>
        <dbReference type="ChEBI" id="CHEBI:58210"/>
    </ligand>
</feature>
<dbReference type="STRING" id="671065.MetMK1DRAFT_00031850"/>
<comment type="cofactor">
    <cofactor evidence="9">
        <name>FMN</name>
        <dbReference type="ChEBI" id="CHEBI:58210"/>
    </cofactor>
    <text evidence="9">Binds 1 FMN per subunit.</text>
</comment>
<comment type="catalytic activity">
    <reaction evidence="9">
        <text>(S)-dihydroorotate + A = orotate + AH2</text>
        <dbReference type="Rhea" id="RHEA:18073"/>
        <dbReference type="ChEBI" id="CHEBI:13193"/>
        <dbReference type="ChEBI" id="CHEBI:17499"/>
        <dbReference type="ChEBI" id="CHEBI:30839"/>
        <dbReference type="ChEBI" id="CHEBI:30864"/>
    </reaction>
</comment>
<dbReference type="UniPathway" id="UPA00070"/>
<dbReference type="PROSITE" id="PS00912">
    <property type="entry name" value="DHODEHASE_2"/>
    <property type="match status" value="1"/>
</dbReference>
<dbReference type="eggNOG" id="arCOG00603">
    <property type="taxonomic scope" value="Archaea"/>
</dbReference>
<comment type="pathway">
    <text evidence="2 9">Pyrimidine metabolism; UMP biosynthesis via de novo pathway.</text>
</comment>
<organism evidence="11 12">
    <name type="scientific">Metallosphaera yellowstonensis MK1</name>
    <dbReference type="NCBI Taxonomy" id="671065"/>
    <lineage>
        <taxon>Archaea</taxon>
        <taxon>Thermoproteota</taxon>
        <taxon>Thermoprotei</taxon>
        <taxon>Sulfolobales</taxon>
        <taxon>Sulfolobaceae</taxon>
        <taxon>Metallosphaera</taxon>
    </lineage>
</organism>
<dbReference type="PIRSF" id="PIRSF000164">
    <property type="entry name" value="DHO_oxidase"/>
    <property type="match status" value="1"/>
</dbReference>
<feature type="binding site" evidence="9">
    <location>
        <position position="44"/>
    </location>
    <ligand>
        <name>substrate</name>
    </ligand>
</feature>
<dbReference type="GO" id="GO:0004152">
    <property type="term" value="F:dihydroorotate dehydrogenase activity"/>
    <property type="evidence" value="ECO:0007669"/>
    <property type="project" value="UniProtKB-UniRule"/>
</dbReference>
<dbReference type="HOGENOM" id="CLU_042042_0_1_2"/>
<gene>
    <name evidence="9" type="primary">pyrD</name>
    <name evidence="11" type="ORF">MetMK1DRAFT_00031850</name>
</gene>
<feature type="binding site" evidence="9">
    <location>
        <position position="117"/>
    </location>
    <ligand>
        <name>FMN</name>
        <dbReference type="ChEBI" id="CHEBI:58210"/>
    </ligand>
</feature>
<keyword evidence="4 9" id="KW-0963">Cytoplasm</keyword>
<dbReference type="GO" id="GO:0005737">
    <property type="term" value="C:cytoplasm"/>
    <property type="evidence" value="ECO:0007669"/>
    <property type="project" value="UniProtKB-SubCell"/>
</dbReference>
<dbReference type="InterPro" id="IPR005720">
    <property type="entry name" value="Dihydroorotate_DH_cat"/>
</dbReference>
<proteinExistence type="inferred from homology"/>
<dbReference type="HAMAP" id="MF_00224">
    <property type="entry name" value="DHO_dh_type1"/>
    <property type="match status" value="1"/>
</dbReference>
<sequence length="290" mass="30994">MYSTRVAGLNLNDPFVIASGVIPEVPGLMRRVCHQYRPAAITTKTFTLYPVESHHSPTIVKVGEGCYINAIGLGNPGIRALEPNECVQIVSIGGSSLEEMVQASLEGERYANAIELNLSSPNRRGYGADTASLVSDIVSAVKSSVKRPVLVKLGPWDNVLSLAGKALDAGADGLTLINTMKGMVVDVEEFKPILSYGTGGISGRCIHNLAVRIIYEVYREYNPDIIGVGGVFTLDDALELLSVGAKAVGIASLIIESGFEAIPKLRASLSLYLQRKGLKLEDIIGRAVKR</sequence>
<evidence type="ECO:0000256" key="4">
    <source>
        <dbReference type="ARBA" id="ARBA00022490"/>
    </source>
</evidence>
<comment type="caution">
    <text evidence="9">Lacks conserved residue(s) required for the propagation of feature annotation.</text>
</comment>
<reference evidence="11 12" key="1">
    <citation type="submission" date="2012-01" db="EMBL/GenBank/DDBJ databases">
        <title>Improved High-Quality Draft sequence of Metallosphaera yellowstonensis MK1.</title>
        <authorList>
            <consortium name="US DOE Joint Genome Institute"/>
            <person name="Lucas S."/>
            <person name="Han J."/>
            <person name="Cheng J.-F."/>
            <person name="Goodwin L."/>
            <person name="Pitluck S."/>
            <person name="Peters L."/>
            <person name="Teshima H."/>
            <person name="Detter J.C."/>
            <person name="Han C."/>
            <person name="Tapia R."/>
            <person name="Land M."/>
            <person name="Hauser L."/>
            <person name="Kyrpides N."/>
            <person name="Kozubal M."/>
            <person name="Macur R.E."/>
            <person name="Jay Z."/>
            <person name="Inskeep W."/>
            <person name="Woyke T."/>
        </authorList>
    </citation>
    <scope>NUCLEOTIDE SEQUENCE [LARGE SCALE GENOMIC DNA]</scope>
    <source>
        <strain evidence="11 12">MK1</strain>
    </source>
</reference>
<feature type="binding site" evidence="9">
    <location>
        <position position="152"/>
    </location>
    <ligand>
        <name>FMN</name>
        <dbReference type="ChEBI" id="CHEBI:58210"/>
    </ligand>
</feature>
<feature type="active site" description="Nucleophile" evidence="9">
    <location>
        <position position="120"/>
    </location>
</feature>
<evidence type="ECO:0000313" key="11">
    <source>
        <dbReference type="EMBL" id="EHP68740.1"/>
    </source>
</evidence>
<dbReference type="InterPro" id="IPR013785">
    <property type="entry name" value="Aldolase_TIM"/>
</dbReference>
<feature type="binding site" evidence="9">
    <location>
        <position position="117"/>
    </location>
    <ligand>
        <name>substrate</name>
    </ligand>
</feature>
<dbReference type="InterPro" id="IPR050074">
    <property type="entry name" value="DHO_dehydrogenase"/>
</dbReference>
<accession>H2C9B4</accession>
<evidence type="ECO:0000256" key="3">
    <source>
        <dbReference type="ARBA" id="ARBA00008008"/>
    </source>
</evidence>
<dbReference type="OrthoDB" id="36608at2157"/>
<evidence type="ECO:0000256" key="1">
    <source>
        <dbReference type="ARBA" id="ARBA00004496"/>
    </source>
</evidence>
<dbReference type="Gene3D" id="3.20.20.70">
    <property type="entry name" value="Aldolase class I"/>
    <property type="match status" value="1"/>
</dbReference>
<feature type="binding site" evidence="9">
    <location>
        <begin position="229"/>
        <end position="230"/>
    </location>
    <ligand>
        <name>FMN</name>
        <dbReference type="ChEBI" id="CHEBI:58210"/>
    </ligand>
</feature>
<keyword evidence="7 9" id="KW-0665">Pyrimidine biosynthesis</keyword>
<comment type="subcellular location">
    <subcellularLocation>
        <location evidence="1 9">Cytoplasm</location>
    </subcellularLocation>
</comment>
<dbReference type="PANTHER" id="PTHR48109:SF1">
    <property type="entry name" value="DIHYDROOROTATE DEHYDROGENASE (FUMARATE)"/>
    <property type="match status" value="1"/>
</dbReference>
<dbReference type="AlphaFoldDB" id="H2C9B4"/>
<feature type="binding site" evidence="9">
    <location>
        <position position="19"/>
    </location>
    <ligand>
        <name>FMN</name>
        <dbReference type="ChEBI" id="CHEBI:58210"/>
    </ligand>
</feature>
<evidence type="ECO:0000256" key="2">
    <source>
        <dbReference type="ARBA" id="ARBA00004725"/>
    </source>
</evidence>
<dbReference type="InterPro" id="IPR024920">
    <property type="entry name" value="Dihydroorotate_DH_1"/>
</dbReference>
<keyword evidence="8 9" id="KW-0560">Oxidoreductase</keyword>
<dbReference type="PANTHER" id="PTHR48109">
    <property type="entry name" value="DIHYDROOROTATE DEHYDROGENASE (QUINONE), MITOCHONDRIAL-RELATED"/>
    <property type="match status" value="1"/>
</dbReference>
<dbReference type="InterPro" id="IPR053488">
    <property type="entry name" value="DHODH_Type1"/>
</dbReference>
<feature type="domain" description="Dihydroorotate dehydrogenase catalytic" evidence="10">
    <location>
        <begin position="3"/>
        <end position="269"/>
    </location>
</feature>
<dbReference type="SUPFAM" id="SSF51395">
    <property type="entry name" value="FMN-linked oxidoreductases"/>
    <property type="match status" value="1"/>
</dbReference>
<evidence type="ECO:0000313" key="12">
    <source>
        <dbReference type="Proteomes" id="UP000003980"/>
    </source>
</evidence>
<dbReference type="GO" id="GO:0044205">
    <property type="term" value="P:'de novo' UMP biosynthetic process"/>
    <property type="evidence" value="ECO:0007669"/>
    <property type="project" value="UniProtKB-UniRule"/>
</dbReference>
<keyword evidence="5 9" id="KW-0285">Flavoprotein</keyword>
<dbReference type="GO" id="GO:0006207">
    <property type="term" value="P:'de novo' pyrimidine nucleobase biosynthetic process"/>
    <property type="evidence" value="ECO:0007669"/>
    <property type="project" value="InterPro"/>
</dbReference>
<dbReference type="InterPro" id="IPR012135">
    <property type="entry name" value="Dihydroorotate_DH_1_2"/>
</dbReference>
<keyword evidence="12" id="KW-1185">Reference proteome</keyword>
<comment type="function">
    <text evidence="9">Catalyzes the conversion of dihydroorotate to orotate.</text>
</comment>
<evidence type="ECO:0000256" key="6">
    <source>
        <dbReference type="ARBA" id="ARBA00022643"/>
    </source>
</evidence>
<evidence type="ECO:0000256" key="7">
    <source>
        <dbReference type="ARBA" id="ARBA00022975"/>
    </source>
</evidence>
<feature type="binding site" evidence="9">
    <location>
        <begin position="251"/>
        <end position="252"/>
    </location>
    <ligand>
        <name>FMN</name>
        <dbReference type="ChEBI" id="CHEBI:58210"/>
    </ligand>
</feature>
<feature type="binding site" evidence="9">
    <location>
        <begin position="178"/>
        <end position="179"/>
    </location>
    <ligand>
        <name>substrate</name>
    </ligand>
</feature>
<evidence type="ECO:0000256" key="5">
    <source>
        <dbReference type="ARBA" id="ARBA00022630"/>
    </source>
</evidence>
<evidence type="ECO:0000259" key="10">
    <source>
        <dbReference type="Pfam" id="PF01180"/>
    </source>
</evidence>
<name>H2C9B4_9CREN</name>
<dbReference type="InterPro" id="IPR001295">
    <property type="entry name" value="Dihydroorotate_DH_CS"/>
</dbReference>
<keyword evidence="6 9" id="KW-0288">FMN</keyword>
<dbReference type="Pfam" id="PF01180">
    <property type="entry name" value="DHO_dh"/>
    <property type="match status" value="1"/>
</dbReference>
<evidence type="ECO:0000256" key="8">
    <source>
        <dbReference type="ARBA" id="ARBA00023002"/>
    </source>
</evidence>
<dbReference type="Proteomes" id="UP000003980">
    <property type="component" value="Unassembled WGS sequence"/>
</dbReference>
<dbReference type="RefSeq" id="WP_009075480.1">
    <property type="nucleotide sequence ID" value="NZ_JH597770.1"/>
</dbReference>
<dbReference type="NCBIfam" id="NF041011">
    <property type="entry name" value="dihydoor_dh_Arch"/>
    <property type="match status" value="1"/>
</dbReference>
<feature type="binding site" evidence="9">
    <location>
        <position position="203"/>
    </location>
    <ligand>
        <name>FMN</name>
        <dbReference type="ChEBI" id="CHEBI:58210"/>
    </ligand>
</feature>
<evidence type="ECO:0000256" key="9">
    <source>
        <dbReference type="HAMAP-Rule" id="MF_00224"/>
    </source>
</evidence>